<dbReference type="AlphaFoldDB" id="A0A830GFY4"/>
<comment type="caution">
    <text evidence="1">The sequence shown here is derived from an EMBL/GenBank/DDBJ whole genome shotgun (WGS) entry which is preliminary data.</text>
</comment>
<gene>
    <name evidence="1" type="ORF">GCM10009021_31810</name>
</gene>
<keyword evidence="2" id="KW-1185">Reference proteome</keyword>
<reference evidence="1 2" key="1">
    <citation type="journal article" date="2019" name="Int. J. Syst. Evol. Microbiol.">
        <title>The Global Catalogue of Microorganisms (GCM) 10K type strain sequencing project: providing services to taxonomists for standard genome sequencing and annotation.</title>
        <authorList>
            <consortium name="The Broad Institute Genomics Platform"/>
            <consortium name="The Broad Institute Genome Sequencing Center for Infectious Disease"/>
            <person name="Wu L."/>
            <person name="Ma J."/>
        </authorList>
    </citation>
    <scope>NUCLEOTIDE SEQUENCE [LARGE SCALE GENOMIC DNA]</scope>
    <source>
        <strain evidence="1 2">JCM 16331</strain>
    </source>
</reference>
<proteinExistence type="predicted"/>
<dbReference type="Proteomes" id="UP000608850">
    <property type="component" value="Unassembled WGS sequence"/>
</dbReference>
<evidence type="ECO:0000313" key="2">
    <source>
        <dbReference type="Proteomes" id="UP000608850"/>
    </source>
</evidence>
<accession>A0A830GFY4</accession>
<name>A0A830GFY4_9EURY</name>
<protein>
    <submittedName>
        <fullName evidence="1">Uncharacterized protein</fullName>
    </submittedName>
</protein>
<dbReference type="EMBL" id="BMOQ01000015">
    <property type="protein sequence ID" value="GGN26947.1"/>
    <property type="molecule type" value="Genomic_DNA"/>
</dbReference>
<organism evidence="1 2">
    <name type="scientific">Halarchaeum nitratireducens</name>
    <dbReference type="NCBI Taxonomy" id="489913"/>
    <lineage>
        <taxon>Archaea</taxon>
        <taxon>Methanobacteriati</taxon>
        <taxon>Methanobacteriota</taxon>
        <taxon>Stenosarchaea group</taxon>
        <taxon>Halobacteria</taxon>
        <taxon>Halobacteriales</taxon>
        <taxon>Halobacteriaceae</taxon>
    </lineage>
</organism>
<sequence>MQDIAQLDDSLLAPIQSEIEKFLSMWDVSKLFAKTPTSHLGQIKKDRSDVRAFGSYWNAGDVHVLLVLALYKKSHESEYWSRVPQFSARAESYHEELDKHAAEGDIRDALENFRGRPNYHLVGPESPY</sequence>
<evidence type="ECO:0000313" key="1">
    <source>
        <dbReference type="EMBL" id="GGN26947.1"/>
    </source>
</evidence>